<accession>A0ABY2RWJ1</accession>
<name>A0ABY2RWJ1_9PSEU</name>
<dbReference type="InterPro" id="IPR024498">
    <property type="entry name" value="DUF2786"/>
</dbReference>
<keyword evidence="3" id="KW-1185">Reference proteome</keyword>
<proteinExistence type="predicted"/>
<evidence type="ECO:0000313" key="2">
    <source>
        <dbReference type="EMBL" id="TKG61527.1"/>
    </source>
</evidence>
<comment type="caution">
    <text evidence="2">The sequence shown here is derived from an EMBL/GenBank/DDBJ whole genome shotgun (WGS) entry which is preliminary data.</text>
</comment>
<dbReference type="RefSeq" id="WP_137097003.1">
    <property type="nucleotide sequence ID" value="NZ_SWMS01000030.1"/>
</dbReference>
<dbReference type="Proteomes" id="UP000309992">
    <property type="component" value="Unassembled WGS sequence"/>
</dbReference>
<organism evidence="2 3">
    <name type="scientific">Prauserella endophytica</name>
    <dbReference type="NCBI Taxonomy" id="1592324"/>
    <lineage>
        <taxon>Bacteria</taxon>
        <taxon>Bacillati</taxon>
        <taxon>Actinomycetota</taxon>
        <taxon>Actinomycetes</taxon>
        <taxon>Pseudonocardiales</taxon>
        <taxon>Pseudonocardiaceae</taxon>
        <taxon>Prauserella</taxon>
        <taxon>Prauserella coralliicola group</taxon>
    </lineage>
</organism>
<reference evidence="2 3" key="1">
    <citation type="journal article" date="2015" name="Antonie Van Leeuwenhoek">
        <title>Prauserella endophytica sp. nov., an endophytic actinobacterium isolated from Tamarix taklamakanensis.</title>
        <authorList>
            <person name="Liu J.M."/>
            <person name="Habden X."/>
            <person name="Guo L."/>
            <person name="Tuo L."/>
            <person name="Jiang Z.K."/>
            <person name="Liu S.W."/>
            <person name="Liu X.F."/>
            <person name="Chen L."/>
            <person name="Li R.F."/>
            <person name="Zhang Y.Q."/>
            <person name="Sun C.H."/>
        </authorList>
    </citation>
    <scope>NUCLEOTIDE SEQUENCE [LARGE SCALE GENOMIC DNA]</scope>
    <source>
        <strain evidence="2 3">CGMCC 4.7182</strain>
    </source>
</reference>
<dbReference type="Pfam" id="PF10979">
    <property type="entry name" value="DUF2786"/>
    <property type="match status" value="1"/>
</dbReference>
<evidence type="ECO:0000259" key="1">
    <source>
        <dbReference type="Pfam" id="PF10979"/>
    </source>
</evidence>
<evidence type="ECO:0000313" key="3">
    <source>
        <dbReference type="Proteomes" id="UP000309992"/>
    </source>
</evidence>
<feature type="domain" description="DUF2786" evidence="1">
    <location>
        <begin position="7"/>
        <end position="44"/>
    </location>
</feature>
<protein>
    <submittedName>
        <fullName evidence="2">DUF2786 domain-containing protein</fullName>
    </submittedName>
</protein>
<gene>
    <name evidence="2" type="ORF">FCN18_33345</name>
</gene>
<dbReference type="EMBL" id="SWMS01000030">
    <property type="protein sequence ID" value="TKG61527.1"/>
    <property type="molecule type" value="Genomic_DNA"/>
</dbReference>
<sequence length="152" mass="16979">MNHATIARKVRALTARASHPGTPTPEADAALAKANELTLRYGLHDLDSWRPSPRSIEPVVVHWMSGLTPAGTRYRAWCRCGFGTTPRANRDRAHRALADSHRLDGAECMLCGVIYADTDWINFRRFLQVLTDPMTGDEYAMCINPSTCRARI</sequence>